<accession>A0A1G7QZ71</accession>
<protein>
    <submittedName>
        <fullName evidence="5">Putative ABC transport system ATP-binding protein/lipoprotein-releasing system ATP-binding protein</fullName>
    </submittedName>
</protein>
<dbReference type="InterPro" id="IPR017911">
    <property type="entry name" value="MacB-like_ATP-bd"/>
</dbReference>
<feature type="domain" description="ABC transporter" evidence="4">
    <location>
        <begin position="7"/>
        <end position="230"/>
    </location>
</feature>
<dbReference type="SUPFAM" id="SSF52540">
    <property type="entry name" value="P-loop containing nucleoside triphosphate hydrolases"/>
    <property type="match status" value="1"/>
</dbReference>
<reference evidence="6" key="1">
    <citation type="submission" date="2016-10" db="EMBL/GenBank/DDBJ databases">
        <authorList>
            <person name="Varghese N."/>
            <person name="Submissions S."/>
        </authorList>
    </citation>
    <scope>NUCLEOTIDE SEQUENCE [LARGE SCALE GENOMIC DNA]</scope>
    <source>
        <strain evidence="6">CGMCC 4.3506</strain>
    </source>
</reference>
<dbReference type="GO" id="GO:0016887">
    <property type="term" value="F:ATP hydrolysis activity"/>
    <property type="evidence" value="ECO:0007669"/>
    <property type="project" value="InterPro"/>
</dbReference>
<dbReference type="InterPro" id="IPR015854">
    <property type="entry name" value="ABC_transpr_LolD-like"/>
</dbReference>
<organism evidence="5 6">
    <name type="scientific">Lentzea fradiae</name>
    <dbReference type="NCBI Taxonomy" id="200378"/>
    <lineage>
        <taxon>Bacteria</taxon>
        <taxon>Bacillati</taxon>
        <taxon>Actinomycetota</taxon>
        <taxon>Actinomycetes</taxon>
        <taxon>Pseudonocardiales</taxon>
        <taxon>Pseudonocardiaceae</taxon>
        <taxon>Lentzea</taxon>
    </lineage>
</organism>
<evidence type="ECO:0000256" key="2">
    <source>
        <dbReference type="ARBA" id="ARBA00022741"/>
    </source>
</evidence>
<dbReference type="OrthoDB" id="9802264at2"/>
<name>A0A1G7QZ71_9PSEU</name>
<dbReference type="PANTHER" id="PTHR24220">
    <property type="entry name" value="IMPORT ATP-BINDING PROTEIN"/>
    <property type="match status" value="1"/>
</dbReference>
<dbReference type="Pfam" id="PF00005">
    <property type="entry name" value="ABC_tran"/>
    <property type="match status" value="1"/>
</dbReference>
<evidence type="ECO:0000313" key="6">
    <source>
        <dbReference type="Proteomes" id="UP000199623"/>
    </source>
</evidence>
<keyword evidence="2" id="KW-0547">Nucleotide-binding</keyword>
<dbReference type="GO" id="GO:0005524">
    <property type="term" value="F:ATP binding"/>
    <property type="evidence" value="ECO:0007669"/>
    <property type="project" value="UniProtKB-KW"/>
</dbReference>
<keyword evidence="6" id="KW-1185">Reference proteome</keyword>
<dbReference type="SMART" id="SM00382">
    <property type="entry name" value="AAA"/>
    <property type="match status" value="1"/>
</dbReference>
<sequence>MTASPVLRAEGVSREFGRGETVTKVLHDCHLEVYAGQTVAIVGKSGSGKSTFANCLSGLDRPTGGRITLLGQDLAELDEPRMARMRAEHIGFVLQKDNLVPTLTLEENVAAPLIMSGVKLSAALERARAALAEVGLTHRARSWPGQVSGGEAQRAAVARACVSEPAIVFADEPTGALDEENGLRVQELLRAMVKERGAATVIITHDLDLAAGADVVATMTAGTLRAAGRVF</sequence>
<gene>
    <name evidence="5" type="ORF">SAMN05216553_10515</name>
</gene>
<dbReference type="InterPro" id="IPR003439">
    <property type="entry name" value="ABC_transporter-like_ATP-bd"/>
</dbReference>
<evidence type="ECO:0000259" key="4">
    <source>
        <dbReference type="PROSITE" id="PS50893"/>
    </source>
</evidence>
<keyword evidence="5" id="KW-0449">Lipoprotein</keyword>
<keyword evidence="3 5" id="KW-0067">ATP-binding</keyword>
<dbReference type="CDD" id="cd03255">
    <property type="entry name" value="ABC_MJ0796_LolCDE_FtsE"/>
    <property type="match status" value="1"/>
</dbReference>
<dbReference type="InterPro" id="IPR003593">
    <property type="entry name" value="AAA+_ATPase"/>
</dbReference>
<dbReference type="PROSITE" id="PS50893">
    <property type="entry name" value="ABC_TRANSPORTER_2"/>
    <property type="match status" value="1"/>
</dbReference>
<dbReference type="InterPro" id="IPR027417">
    <property type="entry name" value="P-loop_NTPase"/>
</dbReference>
<dbReference type="EMBL" id="FNCC01000005">
    <property type="protein sequence ID" value="SDG03828.1"/>
    <property type="molecule type" value="Genomic_DNA"/>
</dbReference>
<evidence type="ECO:0000256" key="3">
    <source>
        <dbReference type="ARBA" id="ARBA00022840"/>
    </source>
</evidence>
<evidence type="ECO:0000256" key="1">
    <source>
        <dbReference type="ARBA" id="ARBA00022448"/>
    </source>
</evidence>
<evidence type="ECO:0000313" key="5">
    <source>
        <dbReference type="EMBL" id="SDG03828.1"/>
    </source>
</evidence>
<keyword evidence="1" id="KW-0813">Transport</keyword>
<dbReference type="PANTHER" id="PTHR24220:SF685">
    <property type="entry name" value="ABC TRANSPORTER RELATED"/>
    <property type="match status" value="1"/>
</dbReference>
<dbReference type="AlphaFoldDB" id="A0A1G7QZ71"/>
<dbReference type="Proteomes" id="UP000199623">
    <property type="component" value="Unassembled WGS sequence"/>
</dbReference>
<dbReference type="Gene3D" id="3.40.50.300">
    <property type="entry name" value="P-loop containing nucleotide triphosphate hydrolases"/>
    <property type="match status" value="1"/>
</dbReference>
<dbReference type="GO" id="GO:0005886">
    <property type="term" value="C:plasma membrane"/>
    <property type="evidence" value="ECO:0007669"/>
    <property type="project" value="TreeGrafter"/>
</dbReference>
<proteinExistence type="predicted"/>
<dbReference type="GO" id="GO:0022857">
    <property type="term" value="F:transmembrane transporter activity"/>
    <property type="evidence" value="ECO:0007669"/>
    <property type="project" value="TreeGrafter"/>
</dbReference>
<dbReference type="STRING" id="200378.SAMN05216553_10515"/>
<dbReference type="RefSeq" id="WP_090048678.1">
    <property type="nucleotide sequence ID" value="NZ_FNCC01000005.1"/>
</dbReference>